<dbReference type="PROSITE" id="PS50075">
    <property type="entry name" value="CARRIER"/>
    <property type="match status" value="1"/>
</dbReference>
<gene>
    <name evidence="9" type="ORF">tinsulaeT_10840</name>
</gene>
<dbReference type="PANTHER" id="PTHR43775">
    <property type="entry name" value="FATTY ACID SYNTHASE"/>
    <property type="match status" value="1"/>
</dbReference>
<dbReference type="SMART" id="SM00823">
    <property type="entry name" value="PKS_PP"/>
    <property type="match status" value="1"/>
</dbReference>
<dbReference type="InterPro" id="IPR001227">
    <property type="entry name" value="Ac_transferase_dom_sf"/>
</dbReference>
<dbReference type="InterPro" id="IPR032821">
    <property type="entry name" value="PKS_assoc"/>
</dbReference>
<feature type="domain" description="Ketosynthase family 3 (KS3)" evidence="7">
    <location>
        <begin position="6"/>
        <end position="435"/>
    </location>
</feature>
<reference evidence="9 10" key="1">
    <citation type="submission" date="2023-03" db="EMBL/GenBank/DDBJ databases">
        <title>Draft genome sequence of Thalassotalea insulae KCTC 62186T.</title>
        <authorList>
            <person name="Sawabe T."/>
        </authorList>
    </citation>
    <scope>NUCLEOTIDE SEQUENCE [LARGE SCALE GENOMIC DNA]</scope>
    <source>
        <strain evidence="9 10">KCTC 62186</strain>
    </source>
</reference>
<dbReference type="Pfam" id="PF21089">
    <property type="entry name" value="PKS_DH_N"/>
    <property type="match status" value="1"/>
</dbReference>
<accession>A0ABQ6GQ56</accession>
<feature type="region of interest" description="C-terminal hotdog fold" evidence="5">
    <location>
        <begin position="1041"/>
        <end position="1185"/>
    </location>
</feature>
<keyword evidence="10" id="KW-1185">Reference proteome</keyword>
<keyword evidence="2" id="KW-0596">Phosphopantetheine</keyword>
<dbReference type="SMART" id="SM00825">
    <property type="entry name" value="PKS_KS"/>
    <property type="match status" value="1"/>
</dbReference>
<dbReference type="InterPro" id="IPR016035">
    <property type="entry name" value="Acyl_Trfase/lysoPLipase"/>
</dbReference>
<dbReference type="Pfam" id="PF16197">
    <property type="entry name" value="KAsynt_C_assoc"/>
    <property type="match status" value="1"/>
</dbReference>
<dbReference type="Pfam" id="PF08659">
    <property type="entry name" value="KR"/>
    <property type="match status" value="1"/>
</dbReference>
<dbReference type="InterPro" id="IPR020806">
    <property type="entry name" value="PKS_PP-bd"/>
</dbReference>
<dbReference type="Pfam" id="PF00698">
    <property type="entry name" value="Acyl_transf_1"/>
    <property type="match status" value="1"/>
</dbReference>
<dbReference type="InterPro" id="IPR009081">
    <property type="entry name" value="PP-bd_ACP"/>
</dbReference>
<dbReference type="InterPro" id="IPR049552">
    <property type="entry name" value="PKS_DH_N"/>
</dbReference>
<evidence type="ECO:0000256" key="5">
    <source>
        <dbReference type="PROSITE-ProRule" id="PRU01363"/>
    </source>
</evidence>
<dbReference type="Gene3D" id="3.40.366.10">
    <property type="entry name" value="Malonyl-Coenzyme A Acyl Carrier Protein, domain 2"/>
    <property type="match status" value="1"/>
</dbReference>
<evidence type="ECO:0000256" key="3">
    <source>
        <dbReference type="ARBA" id="ARBA00022553"/>
    </source>
</evidence>
<feature type="active site" description="Proton acceptor; for dehydratase activity" evidence="5">
    <location>
        <position position="938"/>
    </location>
</feature>
<protein>
    <recommendedName>
        <fullName evidence="11">Acyl transferase domain-containing protein</fullName>
    </recommendedName>
</protein>
<dbReference type="InterPro" id="IPR016039">
    <property type="entry name" value="Thiolase-like"/>
</dbReference>
<dbReference type="InterPro" id="IPR036736">
    <property type="entry name" value="ACP-like_sf"/>
</dbReference>
<dbReference type="SMART" id="SM00822">
    <property type="entry name" value="PKS_KR"/>
    <property type="match status" value="1"/>
</dbReference>
<dbReference type="Gene3D" id="3.40.50.720">
    <property type="entry name" value="NAD(P)-binding Rossmann-like Domain"/>
    <property type="match status" value="3"/>
</dbReference>
<dbReference type="SUPFAM" id="SSF51735">
    <property type="entry name" value="NAD(P)-binding Rossmann-fold domains"/>
    <property type="match status" value="2"/>
</dbReference>
<dbReference type="SUPFAM" id="SSF52151">
    <property type="entry name" value="FabD/lysophospholipase-like"/>
    <property type="match status" value="1"/>
</dbReference>
<dbReference type="SUPFAM" id="SSF53901">
    <property type="entry name" value="Thiolase-like"/>
    <property type="match status" value="1"/>
</dbReference>
<dbReference type="Pfam" id="PF02801">
    <property type="entry name" value="Ketoacyl-synt_C"/>
    <property type="match status" value="1"/>
</dbReference>
<dbReference type="Proteomes" id="UP001157186">
    <property type="component" value="Unassembled WGS sequence"/>
</dbReference>
<dbReference type="InterPro" id="IPR057326">
    <property type="entry name" value="KR_dom"/>
</dbReference>
<name>A0ABQ6GQ56_9GAMM</name>
<dbReference type="SMART" id="SM00827">
    <property type="entry name" value="PKS_AT"/>
    <property type="match status" value="1"/>
</dbReference>
<organism evidence="9 10">
    <name type="scientific">Thalassotalea insulae</name>
    <dbReference type="NCBI Taxonomy" id="2056778"/>
    <lineage>
        <taxon>Bacteria</taxon>
        <taxon>Pseudomonadati</taxon>
        <taxon>Pseudomonadota</taxon>
        <taxon>Gammaproteobacteria</taxon>
        <taxon>Alteromonadales</taxon>
        <taxon>Colwelliaceae</taxon>
        <taxon>Thalassotalea</taxon>
    </lineage>
</organism>
<dbReference type="SMART" id="SM00826">
    <property type="entry name" value="PKS_DH"/>
    <property type="match status" value="1"/>
</dbReference>
<comment type="similarity">
    <text evidence="1">Belongs to the short-chain dehydrogenases/reductases (SDR) family.</text>
</comment>
<dbReference type="InterPro" id="IPR036291">
    <property type="entry name" value="NAD(P)-bd_dom_sf"/>
</dbReference>
<evidence type="ECO:0000256" key="1">
    <source>
        <dbReference type="ARBA" id="ARBA00006484"/>
    </source>
</evidence>
<dbReference type="SUPFAM" id="SSF55048">
    <property type="entry name" value="Probable ACP-binding domain of malonyl-CoA ACP transacylase"/>
    <property type="match status" value="1"/>
</dbReference>
<dbReference type="InterPro" id="IPR049900">
    <property type="entry name" value="PKS_mFAS_DH"/>
</dbReference>
<dbReference type="InterPro" id="IPR014043">
    <property type="entry name" value="Acyl_transferase_dom"/>
</dbReference>
<dbReference type="RefSeq" id="WP_284243637.1">
    <property type="nucleotide sequence ID" value="NZ_BSST01000001.1"/>
</dbReference>
<dbReference type="PROSITE" id="PS52019">
    <property type="entry name" value="PKS_MFAS_DH"/>
    <property type="match status" value="1"/>
</dbReference>
<feature type="active site" description="Proton donor; for dehydratase activity" evidence="5">
    <location>
        <position position="1103"/>
    </location>
</feature>
<dbReference type="PANTHER" id="PTHR43775:SF37">
    <property type="entry name" value="SI:DKEY-61P9.11"/>
    <property type="match status" value="1"/>
</dbReference>
<dbReference type="EMBL" id="BSST01000001">
    <property type="protein sequence ID" value="GLX77744.1"/>
    <property type="molecule type" value="Genomic_DNA"/>
</dbReference>
<keyword evidence="3" id="KW-0597">Phosphoprotein</keyword>
<dbReference type="InterPro" id="IPR042104">
    <property type="entry name" value="PKS_dehydratase_sf"/>
</dbReference>
<evidence type="ECO:0000259" key="6">
    <source>
        <dbReference type="PROSITE" id="PS50075"/>
    </source>
</evidence>
<evidence type="ECO:0000256" key="4">
    <source>
        <dbReference type="ARBA" id="ARBA00022679"/>
    </source>
</evidence>
<evidence type="ECO:0000313" key="10">
    <source>
        <dbReference type="Proteomes" id="UP001157186"/>
    </source>
</evidence>
<proteinExistence type="inferred from homology"/>
<dbReference type="Pfam" id="PF14765">
    <property type="entry name" value="PS-DH"/>
    <property type="match status" value="1"/>
</dbReference>
<dbReference type="InterPro" id="IPR014031">
    <property type="entry name" value="Ketoacyl_synth_C"/>
</dbReference>
<evidence type="ECO:0000259" key="8">
    <source>
        <dbReference type="PROSITE" id="PS52019"/>
    </source>
</evidence>
<dbReference type="SUPFAM" id="SSF47336">
    <property type="entry name" value="ACP-like"/>
    <property type="match status" value="1"/>
</dbReference>
<comment type="caution">
    <text evidence="9">The sequence shown here is derived from an EMBL/GenBank/DDBJ whole genome shotgun (WGS) entry which is preliminary data.</text>
</comment>
<feature type="region of interest" description="N-terminal hotdog fold" evidence="5">
    <location>
        <begin position="900"/>
        <end position="1026"/>
    </location>
</feature>
<dbReference type="InterPro" id="IPR013968">
    <property type="entry name" value="PKS_KR"/>
</dbReference>
<evidence type="ECO:0000259" key="7">
    <source>
        <dbReference type="PROSITE" id="PS52004"/>
    </source>
</evidence>
<evidence type="ECO:0008006" key="11">
    <source>
        <dbReference type="Google" id="ProtNLM"/>
    </source>
</evidence>
<dbReference type="InterPro" id="IPR014030">
    <property type="entry name" value="Ketoacyl_synth_N"/>
</dbReference>
<dbReference type="CDD" id="cd00833">
    <property type="entry name" value="PKS"/>
    <property type="match status" value="1"/>
</dbReference>
<sequence length="2127" mass="234925">MLTTNKEPLAIVGIGCRYPGGANDVESFWQMLAEGVDGISQVPMERWDQRKFFDKTDNRPGKTKVMQGGYIKQSLKKFDPLFFGISPREAAFTDPQQRLLLEVLWETFEDAGLTQDRYQGSNTGVFIGAFNLDNLLLQLGRDNLEKITSSTAASVTMTMLSNRLSYTFDLKGPSLTIDTACSSSMVSTHYACQSIWNGECEMAISGGVNVISRPEYMVSMSKGGFLSSHGRCKSFDADAQGYVRGEGAGIILIKPLAKALEDNDHIYSVIRNTGVNQDGHTQNGISFPSSTSQKALIKQVYKEANINPLDVSYIEAHGTGTQAGDPIEIDSLASTFTPKRSAEKPCYVGSIKSNIGHTESAAGVAGIIKASLSIEKGIIPPNLHFNNPNPNIDFKDGVIQIPVENTVWDEGNKPRMASVNSFGYGGTNGHIILEQHINGSSARKNTKNDTALNQHPLHLIPLSAKTTDALKEVCQKLFTHLQSSSGQNISIDELNYTLALRRTALQERVCFVVSDKENLIEKLAQFARGEVPEGCVTSSQNSDESQGLVFVFTGMGPQWWKMGQELYHKSPIFKSVVDECDNIFYKISGWSIKAEMLATEAESNMARTRVAQPANFIIQAGLLALYKSWGIQPSAVVGHSVGEVASAYASGALTLSDALKVSFHRSRLQQTVAGQGSMLAIGMGGQSAFDLADMYDEVSVAAVNSNSSVTLAGNEEQLEEIAGILEQQGIFNRILAVEVAYHSYQMDPIKDELISVLSDITPNQETTLLYSTATGQAISGTQFDANYWWDNVRQPVSFEKAIKQLIDDGYQDFVEIGPHPVTRNFISECLSDKQTDGKVIPSLIRKQDEQIQFFQSLACIFNQGYKLQWPDAVVNANYCKLPNYPWQREEYWNESKLSNNFLLGSGEQHPFFYEKLMTPEPSWQVEINDNFFPFLPDHKISTRVVFPGAGYVEAGLALQKYQKNKDASFTIENLKFYRMLMIDEEKAQQLRIVENQGQYRVYSSDVNNDNWTLNASGELIALPVGKNAEPVDLTSLKATTNRTINIEELYRAFAKRGLGYDAHFQTIKEIHAADNVVIAKLVVNQDESDNDFDQYQIYPTLLDGAFQSLIALTDNTNNATPMVPVEVGQITLYRQPGKECWCVGELIEQTGSAMTCSIKLIDATGEVLVELQQLVCQALASEESEQLTTDITQCFYQYQWLSTEQDTTELNTSDLLINENWLIIADHSDEKSFKVSQAIQARASDANGQYSSIDLSQMTNNTESDDYLDELSNLVSEYLQKGITQLIYIPDCNTTPLDSEETVNQCISQSLPMVSVARCISNLTLDNVKNNEINFVFISQGSQAVTPVEKINAAQSAISSLTHLLGNEIANIQPRHIDFSGEESYFAEEMSQLWIDLTNKDNCEDIAYRGDLRFVKVLAAKSVESGEQNVIEQHNSQTSAIAIDLTAQSSNQGGYQLILPSSPGDGQITIRLHSAHTNAGNLAANKQPLNALSVPHVAMATVVESESKEFGKGDLVVALITDQTLSNVVTLSESYCEKLEKDIQPEIALRYIGQLSALATLDSVKEKLHGNVFIQNGHTTTGTALIQLALAQNCKVYTTAPTSILRQELAELGVSMVADNSDLSYISQLNQSTNNEKFALVINDLNKEHFTHCFKLLSESSLYCHVAQEKSGVLNFPESAQLPDNYQYCSVNVLNRLITDTSYRSEYHVNWLAAVRDNKFSQVAEARINFSQWPVLQKLIECADETAPIRIDFDNANIEIHRTDNIPSVNRQSTYLITGGTDGLGLEIARWLANQGVQSLALVSRKGSTRTQARNFVEEMEKRQINVQLFDVNITDKQAVTDLVKDIESTMLPLKGIIHGAMVLDDDLTVNMNAQRMKYVLEPKVAGAINLHNATKNISLDHFICFSSISSIIGNIGQTNYVAANAYLDAFAQQRHQQGLSSTTINLGVLQEIGVVSRDQDLANILTAKGLKGFTTNDVLKGLGYLLNEQPRQVGFFDIDWSAWAQESPKSSASSRFKGLVEKAKANSEIPAGLVSLLELIDDQEAYFSRLKEILSIELSQLLNMSVDDISSDRSISELGIDSIMSVEYSANLRTKFGFSVTSMELLSGPSLDQVANTLALQISEKY</sequence>
<dbReference type="PROSITE" id="PS52004">
    <property type="entry name" value="KS3_2"/>
    <property type="match status" value="1"/>
</dbReference>
<dbReference type="Gene3D" id="3.90.180.10">
    <property type="entry name" value="Medium-chain alcohol dehydrogenases, catalytic domain"/>
    <property type="match status" value="1"/>
</dbReference>
<dbReference type="Gene3D" id="1.10.1200.10">
    <property type="entry name" value="ACP-like"/>
    <property type="match status" value="1"/>
</dbReference>
<dbReference type="SMART" id="SM01294">
    <property type="entry name" value="PKS_PP_betabranch"/>
    <property type="match status" value="1"/>
</dbReference>
<dbReference type="InterPro" id="IPR050091">
    <property type="entry name" value="PKS_NRPS_Biosynth_Enz"/>
</dbReference>
<dbReference type="Pfam" id="PF00109">
    <property type="entry name" value="ketoacyl-synt"/>
    <property type="match status" value="1"/>
</dbReference>
<dbReference type="Pfam" id="PF00550">
    <property type="entry name" value="PP-binding"/>
    <property type="match status" value="1"/>
</dbReference>
<keyword evidence="4" id="KW-0808">Transferase</keyword>
<dbReference type="InterPro" id="IPR020841">
    <property type="entry name" value="PKS_Beta-ketoAc_synthase_dom"/>
</dbReference>
<evidence type="ECO:0000313" key="9">
    <source>
        <dbReference type="EMBL" id="GLX77744.1"/>
    </source>
</evidence>
<feature type="domain" description="Carrier" evidence="6">
    <location>
        <begin position="2045"/>
        <end position="2123"/>
    </location>
</feature>
<dbReference type="Gene3D" id="3.30.70.3290">
    <property type="match status" value="1"/>
</dbReference>
<dbReference type="Gene3D" id="3.10.129.110">
    <property type="entry name" value="Polyketide synthase dehydratase"/>
    <property type="match status" value="1"/>
</dbReference>
<dbReference type="Gene3D" id="3.40.47.10">
    <property type="match status" value="1"/>
</dbReference>
<evidence type="ECO:0000256" key="2">
    <source>
        <dbReference type="ARBA" id="ARBA00022450"/>
    </source>
</evidence>
<dbReference type="InterPro" id="IPR049551">
    <property type="entry name" value="PKS_DH_C"/>
</dbReference>
<feature type="domain" description="PKS/mFAS DH" evidence="8">
    <location>
        <begin position="900"/>
        <end position="1185"/>
    </location>
</feature>
<dbReference type="InterPro" id="IPR016036">
    <property type="entry name" value="Malonyl_transacylase_ACP-bd"/>
</dbReference>
<dbReference type="InterPro" id="IPR020807">
    <property type="entry name" value="PKS_DH"/>
</dbReference>